<sequence>TYLLIMDTLLTQLSTIFLNKINESYSFNIRNSKIKAFDNTGILKDQFECIDLSDNSISSLSYISNLNRLSTFIACNNEIEYIESGFTKSLPNLESLVLTNNQIKNIESISAIFFLRNLKRLSLVNNPITKIPNYKTILIGMLPNLIYLDFQKINKVDRNASELFFETNSIGKDLLVQYSFKNFEDNSIKIMNNVSTSKINTIINLPINKPNHTQLNNIKIAISLCNDIKQLRVLEDSLMKSEITPEAQEIVDNYINE</sequence>
<comment type="similarity">
    <text evidence="5">Belongs to the U2 small nuclear ribonucleoprotein A family.</text>
</comment>
<keyword evidence="2" id="KW-0433">Leucine-rich repeat</keyword>
<dbReference type="GO" id="GO:0005634">
    <property type="term" value="C:nucleus"/>
    <property type="evidence" value="ECO:0007669"/>
    <property type="project" value="UniProtKB-SubCell"/>
</dbReference>
<dbReference type="GO" id="GO:0000398">
    <property type="term" value="P:mRNA splicing, via spliceosome"/>
    <property type="evidence" value="ECO:0007669"/>
    <property type="project" value="InterPro"/>
</dbReference>
<accession>Q5CUG8</accession>
<dbReference type="PANTHER" id="PTHR10552:SF6">
    <property type="entry name" value="U2 SMALL NUCLEAR RIBONUCLEOPROTEIN A"/>
    <property type="match status" value="1"/>
</dbReference>
<organism evidence="6 7">
    <name type="scientific">Cryptosporidium parvum (strain Iowa II)</name>
    <dbReference type="NCBI Taxonomy" id="353152"/>
    <lineage>
        <taxon>Eukaryota</taxon>
        <taxon>Sar</taxon>
        <taxon>Alveolata</taxon>
        <taxon>Apicomplexa</taxon>
        <taxon>Conoidasida</taxon>
        <taxon>Coccidia</taxon>
        <taxon>Eucoccidiorida</taxon>
        <taxon>Eimeriorina</taxon>
        <taxon>Cryptosporidiidae</taxon>
        <taxon>Cryptosporidium</taxon>
    </lineage>
</organism>
<evidence type="ECO:0000256" key="2">
    <source>
        <dbReference type="ARBA" id="ARBA00022614"/>
    </source>
</evidence>
<evidence type="ECO:0000313" key="6">
    <source>
        <dbReference type="EMBL" id="EAK89259.1"/>
    </source>
</evidence>
<protein>
    <submittedName>
        <fullName evidence="6">U2 small nuclear ribonucleoprotein A' like LRR repeats</fullName>
    </submittedName>
</protein>
<dbReference type="InParanoid" id="Q5CUG8"/>
<dbReference type="RefSeq" id="XP_626846.1">
    <property type="nucleotide sequence ID" value="XM_626846.1"/>
</dbReference>
<dbReference type="SUPFAM" id="SSF52058">
    <property type="entry name" value="L domain-like"/>
    <property type="match status" value="1"/>
</dbReference>
<comment type="subcellular location">
    <subcellularLocation>
        <location evidence="1">Nucleus</location>
    </subcellularLocation>
</comment>
<evidence type="ECO:0000256" key="4">
    <source>
        <dbReference type="ARBA" id="ARBA00023242"/>
    </source>
</evidence>
<dbReference type="InterPro" id="IPR032675">
    <property type="entry name" value="LRR_dom_sf"/>
</dbReference>
<dbReference type="OrthoDB" id="433501at2759"/>
<feature type="non-terminal residue" evidence="6">
    <location>
        <position position="1"/>
    </location>
</feature>
<dbReference type="Gene3D" id="3.80.10.10">
    <property type="entry name" value="Ribonuclease Inhibitor"/>
    <property type="match status" value="1"/>
</dbReference>
<dbReference type="InterPro" id="IPR044640">
    <property type="entry name" value="RU2A"/>
</dbReference>
<dbReference type="OMA" id="QPREFPQ"/>
<dbReference type="FunCoup" id="Q5CUG8">
    <property type="interactions" value="581"/>
</dbReference>
<dbReference type="SMART" id="SM00365">
    <property type="entry name" value="LRR_SD22"/>
    <property type="match status" value="3"/>
</dbReference>
<gene>
    <name evidence="6" type="ORF">cgd3_2880</name>
</gene>
<dbReference type="GO" id="GO:0030620">
    <property type="term" value="F:U2 snRNA binding"/>
    <property type="evidence" value="ECO:0007669"/>
    <property type="project" value="InterPro"/>
</dbReference>
<proteinExistence type="inferred from homology"/>
<dbReference type="GeneID" id="3373774"/>
<keyword evidence="3" id="KW-0677">Repeat</keyword>
<keyword evidence="4" id="KW-0539">Nucleus</keyword>
<dbReference type="Proteomes" id="UP000006726">
    <property type="component" value="Chromosome 3"/>
</dbReference>
<keyword evidence="7" id="KW-1185">Reference proteome</keyword>
<comment type="caution">
    <text evidence="6">The sequence shown here is derived from an EMBL/GenBank/DDBJ whole genome shotgun (WGS) entry which is preliminary data.</text>
</comment>
<reference evidence="6 7" key="1">
    <citation type="journal article" date="2004" name="Science">
        <title>Complete genome sequence of the apicomplexan, Cryptosporidium parvum.</title>
        <authorList>
            <person name="Abrahamsen M.S."/>
            <person name="Templeton T.J."/>
            <person name="Enomoto S."/>
            <person name="Abrahante J.E."/>
            <person name="Zhu G."/>
            <person name="Lancto C.A."/>
            <person name="Deng M."/>
            <person name="Liu C."/>
            <person name="Widmer G."/>
            <person name="Tzipori S."/>
            <person name="Buck G.A."/>
            <person name="Xu P."/>
            <person name="Bankier A.T."/>
            <person name="Dear P.H."/>
            <person name="Konfortov B.A."/>
            <person name="Spriggs H.F."/>
            <person name="Iyer L."/>
            <person name="Anantharaman V."/>
            <person name="Aravind L."/>
            <person name="Kapur V."/>
        </authorList>
    </citation>
    <scope>NUCLEOTIDE SEQUENCE [LARGE SCALE GENOMIC DNA]</scope>
    <source>
        <strain evidence="7">Iowa II</strain>
    </source>
</reference>
<dbReference type="PANTHER" id="PTHR10552">
    <property type="entry name" value="U2 SMALL NUCLEAR RIBONUCLEOPROTEIN A"/>
    <property type="match status" value="1"/>
</dbReference>
<dbReference type="GO" id="GO:1990904">
    <property type="term" value="C:ribonucleoprotein complex"/>
    <property type="evidence" value="ECO:0007669"/>
    <property type="project" value="UniProtKB-KW"/>
</dbReference>
<dbReference type="InterPro" id="IPR001611">
    <property type="entry name" value="Leu-rich_rpt"/>
</dbReference>
<keyword evidence="6" id="KW-0687">Ribonucleoprotein</keyword>
<evidence type="ECO:0000256" key="3">
    <source>
        <dbReference type="ARBA" id="ARBA00022737"/>
    </source>
</evidence>
<name>Q5CUG8_CRYPI</name>
<dbReference type="AlphaFoldDB" id="Q5CUG8"/>
<evidence type="ECO:0000256" key="1">
    <source>
        <dbReference type="ARBA" id="ARBA00004123"/>
    </source>
</evidence>
<dbReference type="STRING" id="353152.Q5CUG8"/>
<dbReference type="PROSITE" id="PS51450">
    <property type="entry name" value="LRR"/>
    <property type="match status" value="3"/>
</dbReference>
<evidence type="ECO:0000256" key="5">
    <source>
        <dbReference type="ARBA" id="ARBA00024196"/>
    </source>
</evidence>
<dbReference type="Pfam" id="PF14580">
    <property type="entry name" value="LRR_9"/>
    <property type="match status" value="1"/>
</dbReference>
<evidence type="ECO:0000313" key="7">
    <source>
        <dbReference type="Proteomes" id="UP000006726"/>
    </source>
</evidence>
<dbReference type="KEGG" id="cpv:cgd3_2880"/>
<dbReference type="EMBL" id="AAEE01000004">
    <property type="protein sequence ID" value="EAK89259.1"/>
    <property type="molecule type" value="Genomic_DNA"/>
</dbReference>